<evidence type="ECO:0000313" key="2">
    <source>
        <dbReference type="Proteomes" id="UP001151760"/>
    </source>
</evidence>
<dbReference type="PANTHER" id="PTHR11764:SF65">
    <property type="entry name" value="TERPENE CYCLASE_MUTASE FAMILY MEMBER"/>
    <property type="match status" value="1"/>
</dbReference>
<dbReference type="EMBL" id="BQNB010018283">
    <property type="protein sequence ID" value="GJT72706.1"/>
    <property type="molecule type" value="Genomic_DNA"/>
</dbReference>
<sequence>MFYLFESEDNLSMKEQKLFQSPKGDPFKIDQSALIGKSLPVTWDLYELFPGRFKLQASMNKGMPGMLNIRGSIIQGFHAFKNLHPGHRQKEIEAAIEKGIRFLENKQQVDGSWYGYRMSNFCSRLKGGWERAMSLPTRGMQVQGKNDVTTVTNVCLQIRSCFSMPTGLKLLKVSLRSKSTLTKDLKNQLKNPNQNN</sequence>
<dbReference type="InterPro" id="IPR008930">
    <property type="entry name" value="Terpenoid_cyclase/PrenylTrfase"/>
</dbReference>
<organism evidence="1 2">
    <name type="scientific">Tanacetum coccineum</name>
    <dbReference type="NCBI Taxonomy" id="301880"/>
    <lineage>
        <taxon>Eukaryota</taxon>
        <taxon>Viridiplantae</taxon>
        <taxon>Streptophyta</taxon>
        <taxon>Embryophyta</taxon>
        <taxon>Tracheophyta</taxon>
        <taxon>Spermatophyta</taxon>
        <taxon>Magnoliopsida</taxon>
        <taxon>eudicotyledons</taxon>
        <taxon>Gunneridae</taxon>
        <taxon>Pentapetalae</taxon>
        <taxon>asterids</taxon>
        <taxon>campanulids</taxon>
        <taxon>Asterales</taxon>
        <taxon>Asteraceae</taxon>
        <taxon>Asteroideae</taxon>
        <taxon>Anthemideae</taxon>
        <taxon>Anthemidinae</taxon>
        <taxon>Tanacetum</taxon>
    </lineage>
</organism>
<keyword evidence="2" id="KW-1185">Reference proteome</keyword>
<name>A0ABQ5GAK1_9ASTR</name>
<dbReference type="Gene3D" id="1.50.10.20">
    <property type="match status" value="1"/>
</dbReference>
<proteinExistence type="predicted"/>
<evidence type="ECO:0000313" key="1">
    <source>
        <dbReference type="EMBL" id="GJT72706.1"/>
    </source>
</evidence>
<accession>A0ABQ5GAK1</accession>
<protein>
    <submittedName>
        <fullName evidence="1">Dammarenediol II synthase-like protein</fullName>
    </submittedName>
</protein>
<reference evidence="1" key="1">
    <citation type="journal article" date="2022" name="Int. J. Mol. Sci.">
        <title>Draft Genome of Tanacetum Coccineum: Genomic Comparison of Closely Related Tanacetum-Family Plants.</title>
        <authorList>
            <person name="Yamashiro T."/>
            <person name="Shiraishi A."/>
            <person name="Nakayama K."/>
            <person name="Satake H."/>
        </authorList>
    </citation>
    <scope>NUCLEOTIDE SEQUENCE</scope>
</reference>
<dbReference type="PANTHER" id="PTHR11764">
    <property type="entry name" value="TERPENE CYCLASE/MUTASE FAMILY MEMBER"/>
    <property type="match status" value="1"/>
</dbReference>
<comment type="caution">
    <text evidence="1">The sequence shown here is derived from an EMBL/GenBank/DDBJ whole genome shotgun (WGS) entry which is preliminary data.</text>
</comment>
<reference evidence="1" key="2">
    <citation type="submission" date="2022-01" db="EMBL/GenBank/DDBJ databases">
        <authorList>
            <person name="Yamashiro T."/>
            <person name="Shiraishi A."/>
            <person name="Satake H."/>
            <person name="Nakayama K."/>
        </authorList>
    </citation>
    <scope>NUCLEOTIDE SEQUENCE</scope>
</reference>
<dbReference type="SUPFAM" id="SSF48239">
    <property type="entry name" value="Terpenoid cyclases/Protein prenyltransferases"/>
    <property type="match status" value="1"/>
</dbReference>
<dbReference type="Proteomes" id="UP001151760">
    <property type="component" value="Unassembled WGS sequence"/>
</dbReference>
<gene>
    <name evidence="1" type="ORF">Tco_1031992</name>
</gene>
<dbReference type="InterPro" id="IPR018333">
    <property type="entry name" value="Squalene_cyclase"/>
</dbReference>